<evidence type="ECO:0008006" key="3">
    <source>
        <dbReference type="Google" id="ProtNLM"/>
    </source>
</evidence>
<reference evidence="1 2" key="1">
    <citation type="submission" date="2017-10" db="EMBL/GenBank/DDBJ databases">
        <title>Sequencing the genomes of 1000 actinobacteria strains.</title>
        <authorList>
            <person name="Klenk H.-P."/>
        </authorList>
    </citation>
    <scope>NUCLEOTIDE SEQUENCE [LARGE SCALE GENOMIC DNA]</scope>
    <source>
        <strain evidence="1 2">DSM 46092</strain>
    </source>
</reference>
<proteinExistence type="predicted"/>
<sequence>MADPKPAPDPLKDTVVPDVPPIMVGGYGKAGGYEFSADEVDGVIKQWQDLLADLSDDRQYAEAVANVQAPADEVASHTFINNGANTSGQSLLDEHYKMVKYTQNFITALTAAKNKITVAEQEHRDQLDQQNNGGY</sequence>
<protein>
    <recommendedName>
        <fullName evidence="3">PE family protein</fullName>
    </recommendedName>
</protein>
<gene>
    <name evidence="1" type="ORF">ATK36_3448</name>
</gene>
<name>A0A2A9FBQ1_9PSEU</name>
<evidence type="ECO:0000313" key="1">
    <source>
        <dbReference type="EMBL" id="PFG48363.1"/>
    </source>
</evidence>
<dbReference type="EMBL" id="PDJK01000002">
    <property type="protein sequence ID" value="PFG48363.1"/>
    <property type="molecule type" value="Genomic_DNA"/>
</dbReference>
<keyword evidence="2" id="KW-1185">Reference proteome</keyword>
<dbReference type="AlphaFoldDB" id="A0A2A9FBQ1"/>
<accession>A0A2A9FBQ1</accession>
<comment type="caution">
    <text evidence="1">The sequence shown here is derived from an EMBL/GenBank/DDBJ whole genome shotgun (WGS) entry which is preliminary data.</text>
</comment>
<evidence type="ECO:0000313" key="2">
    <source>
        <dbReference type="Proteomes" id="UP000243542"/>
    </source>
</evidence>
<dbReference type="RefSeq" id="WP_245914819.1">
    <property type="nucleotide sequence ID" value="NZ_JBIAKZ010000002.1"/>
</dbReference>
<organism evidence="1 2">
    <name type="scientific">Amycolatopsis sulphurea</name>
    <dbReference type="NCBI Taxonomy" id="76022"/>
    <lineage>
        <taxon>Bacteria</taxon>
        <taxon>Bacillati</taxon>
        <taxon>Actinomycetota</taxon>
        <taxon>Actinomycetes</taxon>
        <taxon>Pseudonocardiales</taxon>
        <taxon>Pseudonocardiaceae</taxon>
        <taxon>Amycolatopsis</taxon>
    </lineage>
</organism>
<dbReference type="Proteomes" id="UP000243542">
    <property type="component" value="Unassembled WGS sequence"/>
</dbReference>